<keyword evidence="2" id="KW-1185">Reference proteome</keyword>
<protein>
    <submittedName>
        <fullName evidence="1">Transcriptional regulator, Crp/Fnr family</fullName>
    </submittedName>
</protein>
<sequence>MFDSVIASIKGFGNFPEEDLVAITSRLQPITLRKDALLIREGQDDGNDVTLNLYVENDWVMEYKSLIRQQPAETIIQATEQRRIFEITVQNQDYQNTRLSPEEKYERLLATRPRLIQQFPLKYIASYLGITPETLSRVRRRIIS</sequence>
<evidence type="ECO:0000313" key="1">
    <source>
        <dbReference type="EMBL" id="KAI9453492.1"/>
    </source>
</evidence>
<organism evidence="1 2">
    <name type="scientific">Russula earlei</name>
    <dbReference type="NCBI Taxonomy" id="71964"/>
    <lineage>
        <taxon>Eukaryota</taxon>
        <taxon>Fungi</taxon>
        <taxon>Dikarya</taxon>
        <taxon>Basidiomycota</taxon>
        <taxon>Agaricomycotina</taxon>
        <taxon>Agaricomycetes</taxon>
        <taxon>Russulales</taxon>
        <taxon>Russulaceae</taxon>
        <taxon>Russula</taxon>
    </lineage>
</organism>
<gene>
    <name evidence="1" type="ORF">F5148DRAFT_1289058</name>
</gene>
<comment type="caution">
    <text evidence="1">The sequence shown here is derived from an EMBL/GenBank/DDBJ whole genome shotgun (WGS) entry which is preliminary data.</text>
</comment>
<proteinExistence type="predicted"/>
<name>A0ACC0TYI1_9AGAM</name>
<accession>A0ACC0TYI1</accession>
<dbReference type="Proteomes" id="UP001207468">
    <property type="component" value="Unassembled WGS sequence"/>
</dbReference>
<dbReference type="EMBL" id="JAGFNK010000301">
    <property type="protein sequence ID" value="KAI9453492.1"/>
    <property type="molecule type" value="Genomic_DNA"/>
</dbReference>
<evidence type="ECO:0000313" key="2">
    <source>
        <dbReference type="Proteomes" id="UP001207468"/>
    </source>
</evidence>
<reference evidence="1" key="1">
    <citation type="submission" date="2021-03" db="EMBL/GenBank/DDBJ databases">
        <title>Evolutionary priming and transition to the ectomycorrhizal habit in an iconic lineage of mushroom-forming fungi: is preadaptation a requirement?</title>
        <authorList>
            <consortium name="DOE Joint Genome Institute"/>
            <person name="Looney B.P."/>
            <person name="Miyauchi S."/>
            <person name="Morin E."/>
            <person name="Drula E."/>
            <person name="Courty P.E."/>
            <person name="Chicoki N."/>
            <person name="Fauchery L."/>
            <person name="Kohler A."/>
            <person name="Kuo A."/>
            <person name="LaButti K."/>
            <person name="Pangilinan J."/>
            <person name="Lipzen A."/>
            <person name="Riley R."/>
            <person name="Andreopoulos W."/>
            <person name="He G."/>
            <person name="Johnson J."/>
            <person name="Barry K.W."/>
            <person name="Grigoriev I.V."/>
            <person name="Nagy L."/>
            <person name="Hibbett D."/>
            <person name="Henrissat B."/>
            <person name="Matheny P.B."/>
            <person name="Labbe J."/>
            <person name="Martin A.F."/>
        </authorList>
    </citation>
    <scope>NUCLEOTIDE SEQUENCE</scope>
    <source>
        <strain evidence="1">BPL698</strain>
    </source>
</reference>